<comment type="caution">
    <text evidence="1">The sequence shown here is derived from an EMBL/GenBank/DDBJ whole genome shotgun (WGS) entry which is preliminary data.</text>
</comment>
<reference evidence="1 2" key="1">
    <citation type="submission" date="2019-05" db="EMBL/GenBank/DDBJ databases">
        <title>Another draft genome of Portunus trituberculatus and its Hox gene families provides insights of decapod evolution.</title>
        <authorList>
            <person name="Jeong J.-H."/>
            <person name="Song I."/>
            <person name="Kim S."/>
            <person name="Choi T."/>
            <person name="Kim D."/>
            <person name="Ryu S."/>
            <person name="Kim W."/>
        </authorList>
    </citation>
    <scope>NUCLEOTIDE SEQUENCE [LARGE SCALE GENOMIC DNA]</scope>
    <source>
        <tissue evidence="1">Muscle</tissue>
    </source>
</reference>
<dbReference type="EMBL" id="VSRR010132400">
    <property type="protein sequence ID" value="MPD02636.1"/>
    <property type="molecule type" value="Genomic_DNA"/>
</dbReference>
<sequence length="74" mass="8441">MFFPALLQVSGYKCEVSQYDCFCSSFKLISSSYFTVDLGASQPVGAVVVTVSSYFPEYFKNVEIRVRIRSIRMF</sequence>
<keyword evidence="2" id="KW-1185">Reference proteome</keyword>
<protein>
    <submittedName>
        <fullName evidence="1">Uncharacterized protein</fullName>
    </submittedName>
</protein>
<evidence type="ECO:0000313" key="2">
    <source>
        <dbReference type="Proteomes" id="UP000324222"/>
    </source>
</evidence>
<proteinExistence type="predicted"/>
<evidence type="ECO:0000313" key="1">
    <source>
        <dbReference type="EMBL" id="MPD02636.1"/>
    </source>
</evidence>
<dbReference type="AlphaFoldDB" id="A0A5B7K749"/>
<gene>
    <name evidence="1" type="ORF">E2C01_098232</name>
</gene>
<organism evidence="1 2">
    <name type="scientific">Portunus trituberculatus</name>
    <name type="common">Swimming crab</name>
    <name type="synonym">Neptunus trituberculatus</name>
    <dbReference type="NCBI Taxonomy" id="210409"/>
    <lineage>
        <taxon>Eukaryota</taxon>
        <taxon>Metazoa</taxon>
        <taxon>Ecdysozoa</taxon>
        <taxon>Arthropoda</taxon>
        <taxon>Crustacea</taxon>
        <taxon>Multicrustacea</taxon>
        <taxon>Malacostraca</taxon>
        <taxon>Eumalacostraca</taxon>
        <taxon>Eucarida</taxon>
        <taxon>Decapoda</taxon>
        <taxon>Pleocyemata</taxon>
        <taxon>Brachyura</taxon>
        <taxon>Eubrachyura</taxon>
        <taxon>Portunoidea</taxon>
        <taxon>Portunidae</taxon>
        <taxon>Portuninae</taxon>
        <taxon>Portunus</taxon>
    </lineage>
</organism>
<accession>A0A5B7K749</accession>
<dbReference type="Proteomes" id="UP000324222">
    <property type="component" value="Unassembled WGS sequence"/>
</dbReference>
<name>A0A5B7K749_PORTR</name>
<dbReference type="OrthoDB" id="6403151at2759"/>